<dbReference type="AlphaFoldDB" id="A0A2P8QGQ8"/>
<comment type="caution">
    <text evidence="1">The sequence shown here is derived from an EMBL/GenBank/DDBJ whole genome shotgun (WGS) entry which is preliminary data.</text>
</comment>
<dbReference type="EMBL" id="PYBJ01000001">
    <property type="protein sequence ID" value="PSM45421.1"/>
    <property type="molecule type" value="Genomic_DNA"/>
</dbReference>
<proteinExistence type="predicted"/>
<dbReference type="InterPro" id="IPR034660">
    <property type="entry name" value="DinB/YfiT-like"/>
</dbReference>
<evidence type="ECO:0000313" key="1">
    <source>
        <dbReference type="EMBL" id="PSM45421.1"/>
    </source>
</evidence>
<dbReference type="Gene3D" id="1.20.120.450">
    <property type="entry name" value="dinb family like domain"/>
    <property type="match status" value="1"/>
</dbReference>
<dbReference type="Pfam" id="PF04978">
    <property type="entry name" value="MST"/>
    <property type="match status" value="1"/>
</dbReference>
<gene>
    <name evidence="1" type="ORF">C6Y14_03495</name>
</gene>
<keyword evidence="2" id="KW-1185">Reference proteome</keyword>
<dbReference type="SUPFAM" id="SSF109854">
    <property type="entry name" value="DinB/YfiT-like putative metalloenzymes"/>
    <property type="match status" value="1"/>
</dbReference>
<name>A0A2P8QGQ8_9ACTN</name>
<sequence length="192" mass="20808">MTATNTTRPALDAERSDLLAELATVRAVLTATVRDLSDEQAGQSPTVSTLSLAGLIKHVAATEESWLRFVVEGPSAMSFDLPDGVTWADFMSGTAREFPKWAIDRQNDFRMLPGETLAGIVERYEQIAARTEEIVAGLPDLSVTHPLPEAPWNEPGSAHSARRVLIHVIAETAQHAGHADILRESLDGQKST</sequence>
<accession>A0A2P8QGQ8</accession>
<organism evidence="1 2">
    <name type="scientific">Streptomyces dioscori</name>
    <dbReference type="NCBI Taxonomy" id="2109333"/>
    <lineage>
        <taxon>Bacteria</taxon>
        <taxon>Bacillati</taxon>
        <taxon>Actinomycetota</taxon>
        <taxon>Actinomycetes</taxon>
        <taxon>Kitasatosporales</taxon>
        <taxon>Streptomycetaceae</taxon>
        <taxon>Streptomyces</taxon>
        <taxon>Streptomyces aurantiacus group</taxon>
    </lineage>
</organism>
<evidence type="ECO:0008006" key="3">
    <source>
        <dbReference type="Google" id="ProtNLM"/>
    </source>
</evidence>
<evidence type="ECO:0000313" key="2">
    <source>
        <dbReference type="Proteomes" id="UP000240429"/>
    </source>
</evidence>
<dbReference type="Proteomes" id="UP000240429">
    <property type="component" value="Unassembled WGS sequence"/>
</dbReference>
<dbReference type="OrthoDB" id="4548523at2"/>
<protein>
    <recommendedName>
        <fullName evidence="3">Mini-circle protein</fullName>
    </recommendedName>
</protein>
<dbReference type="InterPro" id="IPR007061">
    <property type="entry name" value="MST-like"/>
</dbReference>
<reference evidence="1 2" key="1">
    <citation type="submission" date="2018-03" db="EMBL/GenBank/DDBJ databases">
        <title>Streptomyces dioscori sp. nov., a novel endophytic actinobacterium isolated from bulbil of Dioscorea bulbifera L.</title>
        <authorList>
            <person name="Zhikuan W."/>
        </authorList>
    </citation>
    <scope>NUCLEOTIDE SEQUENCE [LARGE SCALE GENOMIC DNA]</scope>
    <source>
        <strain evidence="1 2">A217</strain>
    </source>
</reference>